<keyword evidence="2" id="KW-0472">Membrane</keyword>
<comment type="caution">
    <text evidence="5">The sequence shown here is derived from an EMBL/GenBank/DDBJ whole genome shotgun (WGS) entry which is preliminary data.</text>
</comment>
<feature type="chain" id="PRO_5047284840" description="DUF7371 domain-containing protein" evidence="3">
    <location>
        <begin position="16"/>
        <end position="946"/>
    </location>
</feature>
<dbReference type="Proteomes" id="UP001305779">
    <property type="component" value="Unassembled WGS sequence"/>
</dbReference>
<keyword evidence="6" id="KW-1185">Reference proteome</keyword>
<sequence length="946" mass="98192">MRLLAVAALATTASARLNSTFWNGTFTYAPNGYSPSGAIGNGIHPEATHSSSDMSTSSSQLWAAIDMGTSRKRKTPRNSSALHVVQSGTPNAKEEQNTRKDSALEVVRPPSTSKPPKHLFPEMAPSLERRPWIRARVYWHDLVPFTIFALLAFGAFYVLLDYLLSATRANATSCNATSLDTTVGTTIYAPTTVTLTTVVYKPFSSAEAAPAAASTSNPSPILSTTTIGYTVFTTVTVAPNSESATGVFPYVVNDGTTSWLNNMAPDSDKPLTTTVSSVEVVPVPATASDPDITTTIRSTSTTTSTTTVTPSADVSPMATFSAPPLSSTTFSYSPELTTTLFDTQYSTVTLSRVSSPTSFAGTNTGGWNATSSQPALEQTQPPPQPITTTETELVILNVSSTAATSTLYLTTTIGATVTQTILPSAVVSAAGGSTILTGEPVTLTHTVQSGQVLLSTSLTLEDISTASTSASSGNPANGPVSMTSTITAYGAPTTSPADESNAPINPAGASSTAASAGASGSSSSTTSPSSKGAAPWAIQTVTTVVSGRSTTLTVNSTSTRPTSLGFDSTSAPVSSASNRVVTITSFANGQGTTFTASASPSETIPMSPGFNTTTLSGQSSADSFSISTISSSQVISAAGATTSSVSSLTSSTGQRSPTSYPVVSTSTALISVVASSTASTSSHSTSAHVSTSSIAASNATSTSHATRTTSSSSFSNPFPPHSATATPSAGCGEQGNFTMDFDDLPRFEPNKRQSWNQTNGTDLGQYPPVTFVGRPYHHLYFSDGYVYAPAPAEPYTPVSSPNVAAFANPMRTGWNRNSTGKDNVEPGEFGGAFNDDSPAFWFDANTAYLGCDNPGPDDCTIEATAYAWNPQADDETPIAAQNYTIPACSQNCEMVEVAFPTTFRSLSGIQFRAIVDNEPRTFYVDDLNMRWSNSSCDAGMTRQKSR</sequence>
<feature type="compositionally biased region" description="Polar residues" evidence="1">
    <location>
        <begin position="77"/>
        <end position="90"/>
    </location>
</feature>
<organism evidence="5 6">
    <name type="scientific">Zasmidium cellare</name>
    <name type="common">Wine cellar mold</name>
    <name type="synonym">Racodium cellare</name>
    <dbReference type="NCBI Taxonomy" id="395010"/>
    <lineage>
        <taxon>Eukaryota</taxon>
        <taxon>Fungi</taxon>
        <taxon>Dikarya</taxon>
        <taxon>Ascomycota</taxon>
        <taxon>Pezizomycotina</taxon>
        <taxon>Dothideomycetes</taxon>
        <taxon>Dothideomycetidae</taxon>
        <taxon>Mycosphaerellales</taxon>
        <taxon>Mycosphaerellaceae</taxon>
        <taxon>Zasmidium</taxon>
    </lineage>
</organism>
<feature type="region of interest" description="Disordered" evidence="1">
    <location>
        <begin position="552"/>
        <end position="571"/>
    </location>
</feature>
<feature type="region of interest" description="Disordered" evidence="1">
    <location>
        <begin position="681"/>
        <end position="761"/>
    </location>
</feature>
<keyword evidence="2" id="KW-1133">Transmembrane helix</keyword>
<evidence type="ECO:0000256" key="3">
    <source>
        <dbReference type="SAM" id="SignalP"/>
    </source>
</evidence>
<feature type="compositionally biased region" description="Low complexity" evidence="1">
    <location>
        <begin position="506"/>
        <end position="535"/>
    </location>
</feature>
<evidence type="ECO:0000256" key="2">
    <source>
        <dbReference type="SAM" id="Phobius"/>
    </source>
</evidence>
<dbReference type="EMBL" id="JAXOVC010000008">
    <property type="protein sequence ID" value="KAK4497927.1"/>
    <property type="molecule type" value="Genomic_DNA"/>
</dbReference>
<feature type="signal peptide" evidence="3">
    <location>
        <begin position="1"/>
        <end position="15"/>
    </location>
</feature>
<feature type="compositionally biased region" description="Basic and acidic residues" evidence="1">
    <location>
        <begin position="92"/>
        <end position="102"/>
    </location>
</feature>
<feature type="compositionally biased region" description="Polar residues" evidence="1">
    <location>
        <begin position="466"/>
        <end position="498"/>
    </location>
</feature>
<evidence type="ECO:0000256" key="1">
    <source>
        <dbReference type="SAM" id="MobiDB-lite"/>
    </source>
</evidence>
<evidence type="ECO:0000313" key="6">
    <source>
        <dbReference type="Proteomes" id="UP001305779"/>
    </source>
</evidence>
<keyword evidence="3" id="KW-0732">Signal</keyword>
<evidence type="ECO:0000259" key="4">
    <source>
        <dbReference type="Pfam" id="PF24086"/>
    </source>
</evidence>
<keyword evidence="2" id="KW-0812">Transmembrane</keyword>
<gene>
    <name evidence="5" type="ORF">PRZ48_010582</name>
</gene>
<feature type="region of interest" description="Disordered" evidence="1">
    <location>
        <begin position="466"/>
        <end position="535"/>
    </location>
</feature>
<dbReference type="Pfam" id="PF24086">
    <property type="entry name" value="DUF7371"/>
    <property type="match status" value="1"/>
</dbReference>
<protein>
    <recommendedName>
        <fullName evidence="4">DUF7371 domain-containing protein</fullName>
    </recommendedName>
</protein>
<reference evidence="5 6" key="1">
    <citation type="journal article" date="2023" name="G3 (Bethesda)">
        <title>A chromosome-level genome assembly of Zasmidium syzygii isolated from banana leaves.</title>
        <authorList>
            <person name="van Westerhoven A.C."/>
            <person name="Mehrabi R."/>
            <person name="Talebi R."/>
            <person name="Steentjes M.B.F."/>
            <person name="Corcolon B."/>
            <person name="Chong P.A."/>
            <person name="Kema G.H.J."/>
            <person name="Seidl M.F."/>
        </authorList>
    </citation>
    <scope>NUCLEOTIDE SEQUENCE [LARGE SCALE GENOMIC DNA]</scope>
    <source>
        <strain evidence="5 6">P124</strain>
    </source>
</reference>
<feature type="transmembrane region" description="Helical" evidence="2">
    <location>
        <begin position="142"/>
        <end position="160"/>
    </location>
</feature>
<feature type="region of interest" description="Disordered" evidence="1">
    <location>
        <begin position="69"/>
        <end position="102"/>
    </location>
</feature>
<feature type="compositionally biased region" description="Low complexity" evidence="1">
    <location>
        <begin position="681"/>
        <end position="715"/>
    </location>
</feature>
<evidence type="ECO:0000313" key="5">
    <source>
        <dbReference type="EMBL" id="KAK4497927.1"/>
    </source>
</evidence>
<feature type="compositionally biased region" description="Polar residues" evidence="1">
    <location>
        <begin position="752"/>
        <end position="761"/>
    </location>
</feature>
<feature type="domain" description="DUF7371" evidence="4">
    <location>
        <begin position="733"/>
        <end position="942"/>
    </location>
</feature>
<dbReference type="InterPro" id="IPR055795">
    <property type="entry name" value="DUF7371"/>
</dbReference>
<feature type="compositionally biased region" description="Polar residues" evidence="1">
    <location>
        <begin position="555"/>
        <end position="571"/>
    </location>
</feature>
<name>A0ABR0E913_ZASCE</name>
<accession>A0ABR0E913</accession>
<proteinExistence type="predicted"/>